<organism evidence="1 2">
    <name type="scientific">Saccharothrix carnea</name>
    <dbReference type="NCBI Taxonomy" id="1280637"/>
    <lineage>
        <taxon>Bacteria</taxon>
        <taxon>Bacillati</taxon>
        <taxon>Actinomycetota</taxon>
        <taxon>Actinomycetes</taxon>
        <taxon>Pseudonocardiales</taxon>
        <taxon>Pseudonocardiaceae</taxon>
        <taxon>Saccharothrix</taxon>
    </lineage>
</organism>
<dbReference type="Proteomes" id="UP000241118">
    <property type="component" value="Unassembled WGS sequence"/>
</dbReference>
<proteinExistence type="predicted"/>
<dbReference type="AlphaFoldDB" id="A0A2P8IDW6"/>
<evidence type="ECO:0000313" key="1">
    <source>
        <dbReference type="EMBL" id="PSL56669.1"/>
    </source>
</evidence>
<accession>A0A2P8IDW6</accession>
<sequence length="48" mass="5261">MAHTVADTPDKTDTCATVPRRLHSIVDGRPIRENLGDSRGRVTVGWTT</sequence>
<keyword evidence="2" id="KW-1185">Reference proteome</keyword>
<comment type="caution">
    <text evidence="1">The sequence shown here is derived from an EMBL/GenBank/DDBJ whole genome shotgun (WGS) entry which is preliminary data.</text>
</comment>
<evidence type="ECO:0000313" key="2">
    <source>
        <dbReference type="Proteomes" id="UP000241118"/>
    </source>
</evidence>
<gene>
    <name evidence="1" type="ORF">B0I31_103423</name>
</gene>
<reference evidence="1 2" key="1">
    <citation type="submission" date="2018-03" db="EMBL/GenBank/DDBJ databases">
        <title>Genomic Encyclopedia of Type Strains, Phase III (KMG-III): the genomes of soil and plant-associated and newly described type strains.</title>
        <authorList>
            <person name="Whitman W."/>
        </authorList>
    </citation>
    <scope>NUCLEOTIDE SEQUENCE [LARGE SCALE GENOMIC DNA]</scope>
    <source>
        <strain evidence="1 2">CGMCC 4.7097</strain>
    </source>
</reference>
<dbReference type="EMBL" id="PYAX01000003">
    <property type="protein sequence ID" value="PSL56669.1"/>
    <property type="molecule type" value="Genomic_DNA"/>
</dbReference>
<protein>
    <submittedName>
        <fullName evidence="1">Uncharacterized protein</fullName>
    </submittedName>
</protein>
<name>A0A2P8IDW6_SACCR</name>